<comment type="catalytic activity">
    <reaction evidence="10">
        <text>Preferential cleavage: (Ac)2-L-Lys-D-Ala-|-D-Ala. Also transpeptidation of peptidyl-alanyl moieties that are N-acyl substituents of D-alanine.</text>
        <dbReference type="EC" id="3.4.16.4"/>
    </reaction>
</comment>
<keyword evidence="9" id="KW-0961">Cell wall biogenesis/degradation</keyword>
<evidence type="ECO:0000256" key="10">
    <source>
        <dbReference type="ARBA" id="ARBA00034000"/>
    </source>
</evidence>
<dbReference type="GO" id="GO:0071555">
    <property type="term" value="P:cell wall organization"/>
    <property type="evidence" value="ECO:0007669"/>
    <property type="project" value="UniProtKB-KW"/>
</dbReference>
<dbReference type="EMBL" id="JACHLD010000002">
    <property type="protein sequence ID" value="MBB4802026.1"/>
    <property type="molecule type" value="Genomic_DNA"/>
</dbReference>
<comment type="pathway">
    <text evidence="2">Cell wall biogenesis; peptidoglycan biosynthesis.</text>
</comment>
<dbReference type="SUPFAM" id="SSF53955">
    <property type="entry name" value="Lysozyme-like"/>
    <property type="match status" value="1"/>
</dbReference>
<evidence type="ECO:0000256" key="8">
    <source>
        <dbReference type="ARBA" id="ARBA00023136"/>
    </source>
</evidence>
<evidence type="ECO:0000256" key="5">
    <source>
        <dbReference type="ARBA" id="ARBA00022679"/>
    </source>
</evidence>
<gene>
    <name evidence="13" type="ORF">HNP37_002087</name>
</gene>
<dbReference type="PANTHER" id="PTHR32282:SF11">
    <property type="entry name" value="PENICILLIN-BINDING PROTEIN 1B"/>
    <property type="match status" value="1"/>
</dbReference>
<dbReference type="Proteomes" id="UP000561681">
    <property type="component" value="Unassembled WGS sequence"/>
</dbReference>
<keyword evidence="7" id="KW-0573">Peptidoglycan synthesis</keyword>
<feature type="domain" description="Glycosyl transferase family 51" evidence="12">
    <location>
        <begin position="93"/>
        <end position="170"/>
    </location>
</feature>
<evidence type="ECO:0000313" key="13">
    <source>
        <dbReference type="EMBL" id="MBB4802026.1"/>
    </source>
</evidence>
<proteinExistence type="predicted"/>
<comment type="subcellular location">
    <subcellularLocation>
        <location evidence="1">Cell membrane</location>
    </subcellularLocation>
</comment>
<evidence type="ECO:0000256" key="1">
    <source>
        <dbReference type="ARBA" id="ARBA00004236"/>
    </source>
</evidence>
<evidence type="ECO:0000256" key="7">
    <source>
        <dbReference type="ARBA" id="ARBA00022984"/>
    </source>
</evidence>
<sequence>MFKKTLKIFFGLLIFLTILIGYLLSDFNPIYKNEEFVNLTDKIKNAQNEDFKSIIDIHNKIFKELKEPNCPCQTAVNNIGPFRHGYSITKSLYDLKIKKDFTQEECLKFVLVHYDFGYHQIGIKAASEFFFNKNIKELNEREKITLIAMLKNSSLYNPIRNKKGVKNRVYLLERILHKQNKQN</sequence>
<dbReference type="InterPro" id="IPR023346">
    <property type="entry name" value="Lysozyme-like_dom_sf"/>
</dbReference>
<dbReference type="Gene3D" id="1.10.3810.10">
    <property type="entry name" value="Biosynthetic peptidoglycan transglycosylase-like"/>
    <property type="match status" value="1"/>
</dbReference>
<comment type="catalytic activity">
    <reaction evidence="11">
        <text>[GlcNAc-(1-&gt;4)-Mur2Ac(oyl-L-Ala-gamma-D-Glu-L-Lys-D-Ala-D-Ala)](n)-di-trans,octa-cis-undecaprenyl diphosphate + beta-D-GlcNAc-(1-&gt;4)-Mur2Ac(oyl-L-Ala-gamma-D-Glu-L-Lys-D-Ala-D-Ala)-di-trans,octa-cis-undecaprenyl diphosphate = [GlcNAc-(1-&gt;4)-Mur2Ac(oyl-L-Ala-gamma-D-Glu-L-Lys-D-Ala-D-Ala)](n+1)-di-trans,octa-cis-undecaprenyl diphosphate + di-trans,octa-cis-undecaprenyl diphosphate + H(+)</text>
        <dbReference type="Rhea" id="RHEA:23708"/>
        <dbReference type="Rhea" id="RHEA-COMP:9602"/>
        <dbReference type="Rhea" id="RHEA-COMP:9603"/>
        <dbReference type="ChEBI" id="CHEBI:15378"/>
        <dbReference type="ChEBI" id="CHEBI:58405"/>
        <dbReference type="ChEBI" id="CHEBI:60033"/>
        <dbReference type="ChEBI" id="CHEBI:78435"/>
        <dbReference type="EC" id="2.4.99.28"/>
    </reaction>
</comment>
<dbReference type="Pfam" id="PF00912">
    <property type="entry name" value="Transgly"/>
    <property type="match status" value="1"/>
</dbReference>
<dbReference type="InterPro" id="IPR001264">
    <property type="entry name" value="Glyco_trans_51"/>
</dbReference>
<organism evidence="13 14">
    <name type="scientific">Flavobacterium nitrogenifigens</name>
    <dbReference type="NCBI Taxonomy" id="1617283"/>
    <lineage>
        <taxon>Bacteria</taxon>
        <taxon>Pseudomonadati</taxon>
        <taxon>Bacteroidota</taxon>
        <taxon>Flavobacteriia</taxon>
        <taxon>Flavobacteriales</taxon>
        <taxon>Flavobacteriaceae</taxon>
        <taxon>Flavobacterium</taxon>
    </lineage>
</organism>
<keyword evidence="4" id="KW-0328">Glycosyltransferase</keyword>
<dbReference type="GO" id="GO:0005886">
    <property type="term" value="C:plasma membrane"/>
    <property type="evidence" value="ECO:0007669"/>
    <property type="project" value="UniProtKB-SubCell"/>
</dbReference>
<dbReference type="AlphaFoldDB" id="A0A7W7IWV0"/>
<dbReference type="InterPro" id="IPR036950">
    <property type="entry name" value="PBP_transglycosylase"/>
</dbReference>
<evidence type="ECO:0000256" key="6">
    <source>
        <dbReference type="ARBA" id="ARBA00022960"/>
    </source>
</evidence>
<keyword evidence="14" id="KW-1185">Reference proteome</keyword>
<dbReference type="GO" id="GO:0008955">
    <property type="term" value="F:peptidoglycan glycosyltransferase activity"/>
    <property type="evidence" value="ECO:0007669"/>
    <property type="project" value="UniProtKB-EC"/>
</dbReference>
<protein>
    <submittedName>
        <fullName evidence="13">CRISPR/Cas system CMR-associated protein Cmr1 (Group 7 of RAMP superfamily)</fullName>
    </submittedName>
</protein>
<evidence type="ECO:0000259" key="12">
    <source>
        <dbReference type="Pfam" id="PF00912"/>
    </source>
</evidence>
<keyword evidence="8" id="KW-0472">Membrane</keyword>
<evidence type="ECO:0000256" key="9">
    <source>
        <dbReference type="ARBA" id="ARBA00023316"/>
    </source>
</evidence>
<keyword evidence="6" id="KW-0133">Cell shape</keyword>
<comment type="caution">
    <text evidence="13">The sequence shown here is derived from an EMBL/GenBank/DDBJ whole genome shotgun (WGS) entry which is preliminary data.</text>
</comment>
<accession>A0A7W7IWV0</accession>
<evidence type="ECO:0000313" key="14">
    <source>
        <dbReference type="Proteomes" id="UP000561681"/>
    </source>
</evidence>
<dbReference type="GO" id="GO:0009002">
    <property type="term" value="F:serine-type D-Ala-D-Ala carboxypeptidase activity"/>
    <property type="evidence" value="ECO:0007669"/>
    <property type="project" value="UniProtKB-EC"/>
</dbReference>
<dbReference type="RefSeq" id="WP_184161107.1">
    <property type="nucleotide sequence ID" value="NZ_JACHLD010000002.1"/>
</dbReference>
<evidence type="ECO:0000256" key="4">
    <source>
        <dbReference type="ARBA" id="ARBA00022676"/>
    </source>
</evidence>
<dbReference type="PANTHER" id="PTHR32282">
    <property type="entry name" value="BINDING PROTEIN TRANSPEPTIDASE, PUTATIVE-RELATED"/>
    <property type="match status" value="1"/>
</dbReference>
<dbReference type="GO" id="GO:0030288">
    <property type="term" value="C:outer membrane-bounded periplasmic space"/>
    <property type="evidence" value="ECO:0007669"/>
    <property type="project" value="TreeGrafter"/>
</dbReference>
<reference evidence="13 14" key="1">
    <citation type="submission" date="2020-08" db="EMBL/GenBank/DDBJ databases">
        <title>Functional genomics of gut bacteria from endangered species of beetles.</title>
        <authorList>
            <person name="Carlos-Shanley C."/>
        </authorList>
    </citation>
    <scope>NUCLEOTIDE SEQUENCE [LARGE SCALE GENOMIC DNA]</scope>
    <source>
        <strain evidence="13 14">S00142</strain>
    </source>
</reference>
<keyword evidence="5" id="KW-0808">Transferase</keyword>
<name>A0A7W7IWV0_9FLAO</name>
<dbReference type="GO" id="GO:0009252">
    <property type="term" value="P:peptidoglycan biosynthetic process"/>
    <property type="evidence" value="ECO:0007669"/>
    <property type="project" value="UniProtKB-KW"/>
</dbReference>
<keyword evidence="3" id="KW-1003">Cell membrane</keyword>
<evidence type="ECO:0000256" key="2">
    <source>
        <dbReference type="ARBA" id="ARBA00004752"/>
    </source>
</evidence>
<dbReference type="InterPro" id="IPR050396">
    <property type="entry name" value="Glycosyltr_51/Transpeptidase"/>
</dbReference>
<evidence type="ECO:0000256" key="11">
    <source>
        <dbReference type="ARBA" id="ARBA00049902"/>
    </source>
</evidence>
<dbReference type="GO" id="GO:0008360">
    <property type="term" value="P:regulation of cell shape"/>
    <property type="evidence" value="ECO:0007669"/>
    <property type="project" value="UniProtKB-KW"/>
</dbReference>
<evidence type="ECO:0000256" key="3">
    <source>
        <dbReference type="ARBA" id="ARBA00022475"/>
    </source>
</evidence>